<sequence length="111" mass="12975">MRLLFDNNLSHRLVARLLNNFPNSSHVMFKNMDDSDDLSIWEFAKNNKFTIVTKDNDFHELSVIKGFPPKVIWLNTGNCKISIIEDILKGNREVLLEFNKNNKLGFIEICY</sequence>
<organism evidence="2">
    <name type="scientific">hydrothermal vent metagenome</name>
    <dbReference type="NCBI Taxonomy" id="652676"/>
    <lineage>
        <taxon>unclassified sequences</taxon>
        <taxon>metagenomes</taxon>
        <taxon>ecological metagenomes</taxon>
    </lineage>
</organism>
<evidence type="ECO:0000313" key="2">
    <source>
        <dbReference type="EMBL" id="VAW42274.1"/>
    </source>
</evidence>
<reference evidence="2" key="1">
    <citation type="submission" date="2018-06" db="EMBL/GenBank/DDBJ databases">
        <authorList>
            <person name="Zhirakovskaya E."/>
        </authorList>
    </citation>
    <scope>NUCLEOTIDE SEQUENCE</scope>
</reference>
<protein>
    <recommendedName>
        <fullName evidence="1">DUF5615 domain-containing protein</fullName>
    </recommendedName>
</protein>
<proteinExistence type="predicted"/>
<name>A0A3B0WF79_9ZZZZ</name>
<gene>
    <name evidence="2" type="ORF">MNBD_GAMMA01-1882</name>
</gene>
<dbReference type="Pfam" id="PF18480">
    <property type="entry name" value="DUF5615"/>
    <property type="match status" value="1"/>
</dbReference>
<accession>A0A3B0WF79</accession>
<feature type="domain" description="DUF5615" evidence="1">
    <location>
        <begin position="1"/>
        <end position="109"/>
    </location>
</feature>
<dbReference type="AlphaFoldDB" id="A0A3B0WF79"/>
<evidence type="ECO:0000259" key="1">
    <source>
        <dbReference type="Pfam" id="PF18480"/>
    </source>
</evidence>
<dbReference type="InterPro" id="IPR041049">
    <property type="entry name" value="DUF5615"/>
</dbReference>
<dbReference type="EMBL" id="UOEW01000355">
    <property type="protein sequence ID" value="VAW42274.1"/>
    <property type="molecule type" value="Genomic_DNA"/>
</dbReference>